<dbReference type="InterPro" id="IPR013320">
    <property type="entry name" value="ConA-like_dom_sf"/>
</dbReference>
<evidence type="ECO:0000256" key="1">
    <source>
        <dbReference type="SAM" id="Phobius"/>
    </source>
</evidence>
<accession>A0A381ZL77</accession>
<dbReference type="Pfam" id="PF02210">
    <property type="entry name" value="Laminin_G_2"/>
    <property type="match status" value="1"/>
</dbReference>
<protein>
    <recommendedName>
        <fullName evidence="2">Laminin G domain-containing protein</fullName>
    </recommendedName>
</protein>
<name>A0A381ZL77_9ZZZZ</name>
<sequence length="398" mass="43744">MSQHFARSENNVSNLPVTNDSLNTNARNLDWERLLLLTAMKTFAIFSIVCIALCIATSADQVFTHDGRTLVGEVSFGPNGDVMVAGQTLKNSGVLRITLDARVSKPGLSDVSFKLYQGNWDQLPDFNKLTIDKSGRMSTNRLDLSPLGLDSARRVINLKQGDTLDRWSAPPVEGRPFSISAIVEASGDGVLIAQGGNSGGFALYLQNGHLQFVTRINRELTIARDEEPFPLNRPVNVVAELRRDLNLVLSIDGREVAKIESPGMLLHRPAEGLSVGFDQRPSLVGQYRNDHHFQGDIKELQLRVMGTGLVYTGKLNITEAGDYTFKLSANTTAQLEIDGDLIKPDGKLKLTRGVHKLRLIYAQLTMADNVATKEYMTLEWFGPGVPKQALTVAPHPQI</sequence>
<dbReference type="Gene3D" id="2.60.120.200">
    <property type="match status" value="1"/>
</dbReference>
<dbReference type="AlphaFoldDB" id="A0A381ZL77"/>
<organism evidence="3">
    <name type="scientific">marine metagenome</name>
    <dbReference type="NCBI Taxonomy" id="408172"/>
    <lineage>
        <taxon>unclassified sequences</taxon>
        <taxon>metagenomes</taxon>
        <taxon>ecological metagenomes</taxon>
    </lineage>
</organism>
<feature type="domain" description="Laminin G" evidence="2">
    <location>
        <begin position="187"/>
        <end position="302"/>
    </location>
</feature>
<dbReference type="SUPFAM" id="SSF56988">
    <property type="entry name" value="Anthrax protective antigen"/>
    <property type="match status" value="1"/>
</dbReference>
<gene>
    <name evidence="3" type="ORF">METZ01_LOCUS142869</name>
</gene>
<keyword evidence="1" id="KW-0472">Membrane</keyword>
<dbReference type="EMBL" id="UINC01021765">
    <property type="protein sequence ID" value="SVA90015.1"/>
    <property type="molecule type" value="Genomic_DNA"/>
</dbReference>
<keyword evidence="1" id="KW-0812">Transmembrane</keyword>
<evidence type="ECO:0000259" key="2">
    <source>
        <dbReference type="Pfam" id="PF02210"/>
    </source>
</evidence>
<feature type="non-terminal residue" evidence="3">
    <location>
        <position position="398"/>
    </location>
</feature>
<dbReference type="SUPFAM" id="SSF49899">
    <property type="entry name" value="Concanavalin A-like lectins/glucanases"/>
    <property type="match status" value="1"/>
</dbReference>
<dbReference type="InterPro" id="IPR001791">
    <property type="entry name" value="Laminin_G"/>
</dbReference>
<evidence type="ECO:0000313" key="3">
    <source>
        <dbReference type="EMBL" id="SVA90015.1"/>
    </source>
</evidence>
<proteinExistence type="predicted"/>
<dbReference type="CDD" id="cd00110">
    <property type="entry name" value="LamG"/>
    <property type="match status" value="1"/>
</dbReference>
<keyword evidence="1" id="KW-1133">Transmembrane helix</keyword>
<feature type="transmembrane region" description="Helical" evidence="1">
    <location>
        <begin position="34"/>
        <end position="59"/>
    </location>
</feature>
<reference evidence="3" key="1">
    <citation type="submission" date="2018-05" db="EMBL/GenBank/DDBJ databases">
        <authorList>
            <person name="Lanie J.A."/>
            <person name="Ng W.-L."/>
            <person name="Kazmierczak K.M."/>
            <person name="Andrzejewski T.M."/>
            <person name="Davidsen T.M."/>
            <person name="Wayne K.J."/>
            <person name="Tettelin H."/>
            <person name="Glass J.I."/>
            <person name="Rusch D."/>
            <person name="Podicherti R."/>
            <person name="Tsui H.-C.T."/>
            <person name="Winkler M.E."/>
        </authorList>
    </citation>
    <scope>NUCLEOTIDE SEQUENCE</scope>
</reference>